<evidence type="ECO:0000313" key="1">
    <source>
        <dbReference type="EMBL" id="MPM30192.1"/>
    </source>
</evidence>
<gene>
    <name evidence="1" type="ORF">SDC9_76740</name>
</gene>
<organism evidence="1">
    <name type="scientific">bioreactor metagenome</name>
    <dbReference type="NCBI Taxonomy" id="1076179"/>
    <lineage>
        <taxon>unclassified sequences</taxon>
        <taxon>metagenomes</taxon>
        <taxon>ecological metagenomes</taxon>
    </lineage>
</organism>
<protein>
    <submittedName>
        <fullName evidence="1">Uncharacterized protein</fullName>
    </submittedName>
</protein>
<reference evidence="1" key="1">
    <citation type="submission" date="2019-08" db="EMBL/GenBank/DDBJ databases">
        <authorList>
            <person name="Kucharzyk K."/>
            <person name="Murdoch R.W."/>
            <person name="Higgins S."/>
            <person name="Loffler F."/>
        </authorList>
    </citation>
    <scope>NUCLEOTIDE SEQUENCE</scope>
</reference>
<accession>A0A644YNI3</accession>
<dbReference type="AlphaFoldDB" id="A0A644YNI3"/>
<sequence>MLNIKECRELLKEKGKTYNDDQVQAIRDFLYNLARINVQYIKEKLRQNEQKGNIVHKSIDG</sequence>
<proteinExistence type="predicted"/>
<comment type="caution">
    <text evidence="1">The sequence shown here is derived from an EMBL/GenBank/DDBJ whole genome shotgun (WGS) entry which is preliminary data.</text>
</comment>
<name>A0A644YNI3_9ZZZZ</name>
<dbReference type="EMBL" id="VSSQ01005721">
    <property type="protein sequence ID" value="MPM30192.1"/>
    <property type="molecule type" value="Genomic_DNA"/>
</dbReference>